<dbReference type="Proteomes" id="UP001216674">
    <property type="component" value="Unassembled WGS sequence"/>
</dbReference>
<organism evidence="1 2">
    <name type="scientific">Cupriavidus basilensis</name>
    <dbReference type="NCBI Taxonomy" id="68895"/>
    <lineage>
        <taxon>Bacteria</taxon>
        <taxon>Pseudomonadati</taxon>
        <taxon>Pseudomonadota</taxon>
        <taxon>Betaproteobacteria</taxon>
        <taxon>Burkholderiales</taxon>
        <taxon>Burkholderiaceae</taxon>
        <taxon>Cupriavidus</taxon>
    </lineage>
</organism>
<sequence length="78" mass="8710">MRSESEENYPEWVMGADDQRRLRWIEAQSATVTCVSELSGNTYFSEWRVVRSDAWGEAKEVLGRGATVPEAIDAAIGS</sequence>
<evidence type="ECO:0000313" key="2">
    <source>
        <dbReference type="Proteomes" id="UP001216674"/>
    </source>
</evidence>
<comment type="caution">
    <text evidence="1">The sequence shown here is derived from an EMBL/GenBank/DDBJ whole genome shotgun (WGS) entry which is preliminary data.</text>
</comment>
<dbReference type="RefSeq" id="WP_276269346.1">
    <property type="nucleotide sequence ID" value="NZ_JARJLM010000702.1"/>
</dbReference>
<gene>
    <name evidence="1" type="ORF">P3W85_43330</name>
</gene>
<dbReference type="EMBL" id="JARJLM010000702">
    <property type="protein sequence ID" value="MDF3839724.1"/>
    <property type="molecule type" value="Genomic_DNA"/>
</dbReference>
<reference evidence="1 2" key="1">
    <citation type="submission" date="2023-03" db="EMBL/GenBank/DDBJ databases">
        <title>Draft assemblies of triclosan tolerant bacteria isolated from returned activated sludge.</title>
        <authorList>
            <person name="Van Hamelsveld S."/>
        </authorList>
    </citation>
    <scope>NUCLEOTIDE SEQUENCE [LARGE SCALE GENOMIC DNA]</scope>
    <source>
        <strain evidence="1 2">GW210010_S58</strain>
    </source>
</reference>
<keyword evidence="2" id="KW-1185">Reference proteome</keyword>
<accession>A0ABT6B4S7</accession>
<proteinExistence type="predicted"/>
<evidence type="ECO:0000313" key="1">
    <source>
        <dbReference type="EMBL" id="MDF3839724.1"/>
    </source>
</evidence>
<protein>
    <submittedName>
        <fullName evidence="1">Uncharacterized protein</fullName>
    </submittedName>
</protein>
<name>A0ABT6B4S7_9BURK</name>